<feature type="binding site" evidence="7">
    <location>
        <position position="130"/>
    </location>
    <ligand>
        <name>Zn(2+)</name>
        <dbReference type="ChEBI" id="CHEBI:29105"/>
        <label>2</label>
    </ligand>
</feature>
<protein>
    <submittedName>
        <fullName evidence="8">N-carbamoyl-L-amino acid hydrolase</fullName>
    </submittedName>
</protein>
<dbReference type="PATRIC" id="fig|1550024.3.peg.3447"/>
<dbReference type="InterPro" id="IPR010158">
    <property type="entry name" value="Amidase_Cbmase"/>
</dbReference>
<accession>A0A0D8IW90</accession>
<keyword evidence="7" id="KW-0862">Zinc</keyword>
<organism evidence="8 9">
    <name type="scientific">Ruthenibacterium lactatiformans</name>
    <dbReference type="NCBI Taxonomy" id="1550024"/>
    <lineage>
        <taxon>Bacteria</taxon>
        <taxon>Bacillati</taxon>
        <taxon>Bacillota</taxon>
        <taxon>Clostridia</taxon>
        <taxon>Eubacteriales</taxon>
        <taxon>Oscillospiraceae</taxon>
        <taxon>Ruthenibacterium</taxon>
    </lineage>
</organism>
<keyword evidence="9" id="KW-1185">Reference proteome</keyword>
<feature type="binding site" evidence="7">
    <location>
        <position position="198"/>
    </location>
    <ligand>
        <name>Zn(2+)</name>
        <dbReference type="ChEBI" id="CHEBI:29105"/>
        <label>1</label>
    </ligand>
</feature>
<keyword evidence="5 8" id="KW-0378">Hydrolase</keyword>
<evidence type="ECO:0000256" key="6">
    <source>
        <dbReference type="ARBA" id="ARBA00023211"/>
    </source>
</evidence>
<comment type="caution">
    <text evidence="8">The sequence shown here is derived from an EMBL/GenBank/DDBJ whole genome shotgun (WGS) entry which is preliminary data.</text>
</comment>
<evidence type="ECO:0000256" key="5">
    <source>
        <dbReference type="ARBA" id="ARBA00022801"/>
    </source>
</evidence>
<dbReference type="SUPFAM" id="SSF55031">
    <property type="entry name" value="Bacterial exopeptidase dimerisation domain"/>
    <property type="match status" value="1"/>
</dbReference>
<dbReference type="InterPro" id="IPR002933">
    <property type="entry name" value="Peptidase_M20"/>
</dbReference>
<feature type="binding site" evidence="7">
    <location>
        <position position="391"/>
    </location>
    <ligand>
        <name>Zn(2+)</name>
        <dbReference type="ChEBI" id="CHEBI:29105"/>
        <label>2</label>
    </ligand>
</feature>
<dbReference type="PANTHER" id="PTHR32494">
    <property type="entry name" value="ALLANTOATE DEIMINASE-RELATED"/>
    <property type="match status" value="1"/>
</dbReference>
<dbReference type="RefSeq" id="WP_050006161.1">
    <property type="nucleotide sequence ID" value="NZ_DBGFOS010000178.1"/>
</dbReference>
<evidence type="ECO:0000313" key="8">
    <source>
        <dbReference type="EMBL" id="KJF38957.1"/>
    </source>
</evidence>
<dbReference type="CDD" id="cd03884">
    <property type="entry name" value="M20_bAS"/>
    <property type="match status" value="1"/>
</dbReference>
<evidence type="ECO:0000256" key="3">
    <source>
        <dbReference type="ARBA" id="ARBA00011738"/>
    </source>
</evidence>
<evidence type="ECO:0000256" key="4">
    <source>
        <dbReference type="ARBA" id="ARBA00022723"/>
    </source>
</evidence>
<dbReference type="PIRSF" id="PIRSF001235">
    <property type="entry name" value="Amidase_carbamoylase"/>
    <property type="match status" value="1"/>
</dbReference>
<evidence type="ECO:0000313" key="9">
    <source>
        <dbReference type="Proteomes" id="UP000032483"/>
    </source>
</evidence>
<dbReference type="Proteomes" id="UP000032483">
    <property type="component" value="Unassembled WGS sequence"/>
</dbReference>
<sequence>MNQTIRIDPQRLWTRLNTIGGIGADPKGGVSRFAWEPAYKEAMELLRRWSEEEGLAYRVDTVGNQFVRLEGQEPGAPAVLSGSHFDTVPQGGYFDGMAGVMGALEALSAIKRSGLVPRRPLELVAFINEEASQFLGGTFGSKAMCGMLPKDYAYQLRHRQTGQLLSDAMREFGMGLDPDNLEGSVIDPARYYAFVELHIEQGRYLLEKGLPISVVSSVAGIKQFYITLRGVAAHAGGMAMKDRHDAMAAAAAVAAEVERLALATSLDTRGTVGYIEAHPGEHNIIADRCVVPVDFREADDGNWARLYTDLMAFTQAQCERRGLEWSVHTTCDLAPAHCAPELMALMDDSAGRWGIPHDHMVSFPAHDSMNLSRIMPMGMIFLRSANGGVSHCPEEFTMKDDLAAGTQVLTDTLYRAACDDLFGEGGGSV</sequence>
<evidence type="ECO:0000256" key="2">
    <source>
        <dbReference type="ARBA" id="ARBA00006153"/>
    </source>
</evidence>
<comment type="similarity">
    <text evidence="2">Belongs to the peptidase M20 family.</text>
</comment>
<dbReference type="AlphaFoldDB" id="A0A0D8IW90"/>
<dbReference type="GeneID" id="42857892"/>
<feature type="binding site" evidence="7">
    <location>
        <position position="84"/>
    </location>
    <ligand>
        <name>Zn(2+)</name>
        <dbReference type="ChEBI" id="CHEBI:29105"/>
        <label>1</label>
    </ligand>
</feature>
<dbReference type="SUPFAM" id="SSF53187">
    <property type="entry name" value="Zn-dependent exopeptidases"/>
    <property type="match status" value="1"/>
</dbReference>
<feature type="binding site" evidence="7">
    <location>
        <position position="95"/>
    </location>
    <ligand>
        <name>Zn(2+)</name>
        <dbReference type="ChEBI" id="CHEBI:29105"/>
        <label>1</label>
    </ligand>
</feature>
<evidence type="ECO:0000256" key="7">
    <source>
        <dbReference type="PIRSR" id="PIRSR001235-1"/>
    </source>
</evidence>
<keyword evidence="4 7" id="KW-0479">Metal-binding</keyword>
<dbReference type="GO" id="GO:0046872">
    <property type="term" value="F:metal ion binding"/>
    <property type="evidence" value="ECO:0007669"/>
    <property type="project" value="UniProtKB-KW"/>
</dbReference>
<dbReference type="InterPro" id="IPR036264">
    <property type="entry name" value="Bact_exopeptidase_dim_dom"/>
</dbReference>
<reference evidence="8" key="1">
    <citation type="submission" date="2015-02" db="EMBL/GenBank/DDBJ databases">
        <title>A novel member of the family Ruminococcaceae isolated from human feces.</title>
        <authorList>
            <person name="Shkoporov A.N."/>
            <person name="Chaplin A.V."/>
            <person name="Motuzova O.V."/>
            <person name="Kafarskaia L.I."/>
            <person name="Khokhlova E.V."/>
            <person name="Efimov B.A."/>
        </authorList>
    </citation>
    <scope>NUCLEOTIDE SEQUENCE [LARGE SCALE GENOMIC DNA]</scope>
    <source>
        <strain evidence="8">585-1</strain>
    </source>
</reference>
<proteinExistence type="inferred from homology"/>
<comment type="subunit">
    <text evidence="3">Homodimer.</text>
</comment>
<comment type="cofactor">
    <cofactor evidence="1">
        <name>Mn(2+)</name>
        <dbReference type="ChEBI" id="CHEBI:29035"/>
    </cofactor>
</comment>
<name>A0A0D8IW90_9FIRM</name>
<dbReference type="NCBIfam" id="TIGR01879">
    <property type="entry name" value="hydantase"/>
    <property type="match status" value="1"/>
</dbReference>
<feature type="binding site" evidence="7">
    <location>
        <position position="95"/>
    </location>
    <ligand>
        <name>Zn(2+)</name>
        <dbReference type="ChEBI" id="CHEBI:29105"/>
        <label>2</label>
    </ligand>
</feature>
<dbReference type="Gene3D" id="3.40.630.10">
    <property type="entry name" value="Zn peptidases"/>
    <property type="match status" value="1"/>
</dbReference>
<dbReference type="PANTHER" id="PTHR32494:SF19">
    <property type="entry name" value="ALLANTOATE DEIMINASE-RELATED"/>
    <property type="match status" value="1"/>
</dbReference>
<evidence type="ECO:0000256" key="1">
    <source>
        <dbReference type="ARBA" id="ARBA00001936"/>
    </source>
</evidence>
<dbReference type="GO" id="GO:0016813">
    <property type="term" value="F:hydrolase activity, acting on carbon-nitrogen (but not peptide) bonds, in linear amidines"/>
    <property type="evidence" value="ECO:0007669"/>
    <property type="project" value="InterPro"/>
</dbReference>
<dbReference type="EMBL" id="JXXK01000027">
    <property type="protein sequence ID" value="KJF38957.1"/>
    <property type="molecule type" value="Genomic_DNA"/>
</dbReference>
<gene>
    <name evidence="8" type="ORF">TQ39_15120</name>
</gene>
<dbReference type="Gene3D" id="3.30.70.360">
    <property type="match status" value="1"/>
</dbReference>
<comment type="cofactor">
    <cofactor evidence="7">
        <name>Zn(2+)</name>
        <dbReference type="ChEBI" id="CHEBI:29105"/>
    </cofactor>
    <text evidence="7">Binds 2 Zn(2+) ions per subunit.</text>
</comment>
<dbReference type="Pfam" id="PF01546">
    <property type="entry name" value="Peptidase_M20"/>
    <property type="match status" value="1"/>
</dbReference>
<keyword evidence="6" id="KW-0464">Manganese</keyword>